<dbReference type="InterPro" id="IPR021298">
    <property type="entry name" value="CFAP298"/>
</dbReference>
<dbReference type="AlphaFoldDB" id="A0A146K3V0"/>
<sequence length="265" mass="30405">ITPTEPKHQFYFECTQTDTTESVTKLGLRLCNYLQYFRKMRELLVDLSKHGQLRSQEARGLDEPLENEQLGPNRDKECYRDGFIPNENGQRLIQEALQKIDVLVSSNFINKIPTNIKSCEDLVDIIKGTLMIIYPSGVTDEGLKEAINQAEDYSNGLYNDDGFINVESGALFFANKALTMRGETMKALNALENSTIKCIPSKSQTYAPRSHQDQNNAEMMRYVYMREQEKKKAELMTEDDVYGRDWADSNNLKKQLQGMGDVRFK</sequence>
<comment type="similarity">
    <text evidence="1">Belongs to the CFAP298 family.</text>
</comment>
<dbReference type="Pfam" id="PF11069">
    <property type="entry name" value="CFAP298"/>
    <property type="match status" value="1"/>
</dbReference>
<dbReference type="PANTHER" id="PTHR13238">
    <property type="entry name" value="PROTEIN C21ORF59"/>
    <property type="match status" value="1"/>
</dbReference>
<dbReference type="EMBL" id="GDID01005016">
    <property type="protein sequence ID" value="JAP91590.1"/>
    <property type="molecule type" value="Transcribed_RNA"/>
</dbReference>
<feature type="non-terminal residue" evidence="2">
    <location>
        <position position="1"/>
    </location>
</feature>
<name>A0A146K3V0_9EUKA</name>
<dbReference type="PANTHER" id="PTHR13238:SF0">
    <property type="entry name" value="CILIA- AND FLAGELLA-ASSOCIATED PROTEIN 298"/>
    <property type="match status" value="1"/>
</dbReference>
<dbReference type="GO" id="GO:0003352">
    <property type="term" value="P:regulation of cilium movement"/>
    <property type="evidence" value="ECO:0007669"/>
    <property type="project" value="InterPro"/>
</dbReference>
<accession>A0A146K3V0</accession>
<gene>
    <name evidence="2" type="ORF">TPC1_16754</name>
</gene>
<proteinExistence type="inferred from homology"/>
<organism evidence="2">
    <name type="scientific">Trepomonas sp. PC1</name>
    <dbReference type="NCBI Taxonomy" id="1076344"/>
    <lineage>
        <taxon>Eukaryota</taxon>
        <taxon>Metamonada</taxon>
        <taxon>Diplomonadida</taxon>
        <taxon>Hexamitidae</taxon>
        <taxon>Hexamitinae</taxon>
        <taxon>Trepomonas</taxon>
    </lineage>
</organism>
<evidence type="ECO:0000256" key="1">
    <source>
        <dbReference type="ARBA" id="ARBA00009619"/>
    </source>
</evidence>
<evidence type="ECO:0000313" key="2">
    <source>
        <dbReference type="EMBL" id="JAP91590.1"/>
    </source>
</evidence>
<reference evidence="2" key="1">
    <citation type="submission" date="2015-07" db="EMBL/GenBank/DDBJ databases">
        <title>Adaptation to a free-living lifestyle via gene acquisitions in the diplomonad Trepomonas sp. PC1.</title>
        <authorList>
            <person name="Xu F."/>
            <person name="Jerlstrom-Hultqvist J."/>
            <person name="Kolisko M."/>
            <person name="Simpson A.G.B."/>
            <person name="Roger A.J."/>
            <person name="Svard S.G."/>
            <person name="Andersson J.O."/>
        </authorList>
    </citation>
    <scope>NUCLEOTIDE SEQUENCE</scope>
    <source>
        <strain evidence="2">PC1</strain>
    </source>
</reference>
<protein>
    <submittedName>
        <fullName evidence="2">Uncharacterized protein</fullName>
    </submittedName>
</protein>